<evidence type="ECO:0000313" key="2">
    <source>
        <dbReference type="Proteomes" id="UP001607303"/>
    </source>
</evidence>
<reference evidence="1 2" key="1">
    <citation type="journal article" date="2024" name="Ann. Entomol. Soc. Am.">
        <title>Genomic analyses of the southern and eastern yellowjacket wasps (Hymenoptera: Vespidae) reveal evolutionary signatures of social life.</title>
        <authorList>
            <person name="Catto M.A."/>
            <person name="Caine P.B."/>
            <person name="Orr S.E."/>
            <person name="Hunt B.G."/>
            <person name="Goodisman M.A.D."/>
        </authorList>
    </citation>
    <scope>NUCLEOTIDE SEQUENCE [LARGE SCALE GENOMIC DNA]</scope>
    <source>
        <strain evidence="1">232</strain>
        <tissue evidence="1">Head and thorax</tissue>
    </source>
</reference>
<comment type="caution">
    <text evidence="1">The sequence shown here is derived from an EMBL/GenBank/DDBJ whole genome shotgun (WGS) entry which is preliminary data.</text>
</comment>
<dbReference type="Proteomes" id="UP001607303">
    <property type="component" value="Unassembled WGS sequence"/>
</dbReference>
<proteinExistence type="predicted"/>
<sequence>MIENITKKNNRTKRQTGDLYCSKTIHRKLLPANFEKHLSRNVESFSRFFDSNQIGSELLRFLIELICQDIHRIFYGTEKKSTVCQFDRRVGKVYIGGRISLPKDDPFGGSFWSKELFAKFNQFVRHRLCVPYVKREGEFLQRPTDLEFEATKEEKFVKKKNTCTKRLESGLHGTTNEVTTAYCKIKISRSSILCIGASHLSTVARYPSSCIRGVKRLYDLKNNDKSYRPVACFYVYYNHKSLRGSVLRLASPGPGSPLLDGKG</sequence>
<keyword evidence="2" id="KW-1185">Reference proteome</keyword>
<gene>
    <name evidence="1" type="ORF">V1477_006518</name>
</gene>
<dbReference type="AlphaFoldDB" id="A0ABD2CJ71"/>
<dbReference type="EMBL" id="JAYRBN010000046">
    <property type="protein sequence ID" value="KAL2745101.1"/>
    <property type="molecule type" value="Genomic_DNA"/>
</dbReference>
<organism evidence="1 2">
    <name type="scientific">Vespula maculifrons</name>
    <name type="common">Eastern yellow jacket</name>
    <name type="synonym">Wasp</name>
    <dbReference type="NCBI Taxonomy" id="7453"/>
    <lineage>
        <taxon>Eukaryota</taxon>
        <taxon>Metazoa</taxon>
        <taxon>Ecdysozoa</taxon>
        <taxon>Arthropoda</taxon>
        <taxon>Hexapoda</taxon>
        <taxon>Insecta</taxon>
        <taxon>Pterygota</taxon>
        <taxon>Neoptera</taxon>
        <taxon>Endopterygota</taxon>
        <taxon>Hymenoptera</taxon>
        <taxon>Apocrita</taxon>
        <taxon>Aculeata</taxon>
        <taxon>Vespoidea</taxon>
        <taxon>Vespidae</taxon>
        <taxon>Vespinae</taxon>
        <taxon>Vespula</taxon>
    </lineage>
</organism>
<accession>A0ABD2CJ71</accession>
<name>A0ABD2CJ71_VESMC</name>
<protein>
    <submittedName>
        <fullName evidence="1">Uncharacterized protein</fullName>
    </submittedName>
</protein>
<evidence type="ECO:0000313" key="1">
    <source>
        <dbReference type="EMBL" id="KAL2745101.1"/>
    </source>
</evidence>